<dbReference type="PANTHER" id="PTHR46268">
    <property type="entry name" value="STRESS RESPONSE PROTEIN NHAX"/>
    <property type="match status" value="1"/>
</dbReference>
<sequence length="261" mass="29414">MDKISTILIPFDFSESAKRALEYAVAFIGRNGDTKIILAYISGHSNFELLPENFTKLEEKYRPMLKNKLEWKIQGGSLTQSLLDIQKTRQIDLVIMGTLGSRMDGNSDETNTSKLVLAADCPVLVVPKGNIDFRMRCIALVLGKEEIDDTEALGILLKFARRFNAKVHVVTVKNRPGSYGYSEEEEKNENTVEYYLENFYAERVFINNKDVAKGILTYVSKNDIDLIAILPRNHAMHGEPSEGQLTRFLAVHSQVPVLAID</sequence>
<dbReference type="SUPFAM" id="SSF52402">
    <property type="entry name" value="Adenine nucleotide alpha hydrolases-like"/>
    <property type="match status" value="2"/>
</dbReference>
<dbReference type="OrthoDB" id="1522603at2"/>
<dbReference type="Gene3D" id="3.40.50.12370">
    <property type="match status" value="1"/>
</dbReference>
<reference evidence="3 5" key="1">
    <citation type="submission" date="2018-08" db="EMBL/GenBank/DDBJ databases">
        <title>Proposal of Muricauda 72 sp.nov. and Muricauda NH166 sp.nov., isolated from seawater.</title>
        <authorList>
            <person name="Cheng H."/>
            <person name="Wu Y.-H."/>
            <person name="Guo L.-L."/>
            <person name="Xu X.-W."/>
        </authorList>
    </citation>
    <scope>NUCLEOTIDE SEQUENCE [LARGE SCALE GENOMIC DNA]</scope>
    <source>
        <strain evidence="3 5">72</strain>
    </source>
</reference>
<dbReference type="PRINTS" id="PR01438">
    <property type="entry name" value="UNVRSLSTRESS"/>
</dbReference>
<keyword evidence="6" id="KW-1185">Reference proteome</keyword>
<gene>
    <name evidence="3" type="ORF">D2V05_16605</name>
    <name evidence="4" type="ORF">FQ017_16465</name>
</gene>
<dbReference type="Proteomes" id="UP000321621">
    <property type="component" value="Unassembled WGS sequence"/>
</dbReference>
<evidence type="ECO:0000313" key="5">
    <source>
        <dbReference type="Proteomes" id="UP000266691"/>
    </source>
</evidence>
<evidence type="ECO:0000313" key="6">
    <source>
        <dbReference type="Proteomes" id="UP000321621"/>
    </source>
</evidence>
<dbReference type="RefSeq" id="WP_119648661.1">
    <property type="nucleotide sequence ID" value="NZ_QXFI01000035.1"/>
</dbReference>
<dbReference type="AlphaFoldDB" id="A0A3A1ND87"/>
<dbReference type="InterPro" id="IPR006016">
    <property type="entry name" value="UspA"/>
</dbReference>
<accession>A0A3A1ND87</accession>
<dbReference type="Pfam" id="PF00582">
    <property type="entry name" value="Usp"/>
    <property type="match status" value="2"/>
</dbReference>
<dbReference type="Proteomes" id="UP000266691">
    <property type="component" value="Unassembled WGS sequence"/>
</dbReference>
<evidence type="ECO:0000256" key="1">
    <source>
        <dbReference type="ARBA" id="ARBA00008791"/>
    </source>
</evidence>
<reference evidence="4 6" key="2">
    <citation type="submission" date="2019-07" db="EMBL/GenBank/DDBJ databases">
        <title>Draft genome of two Muricauda strains isolated from deep sea.</title>
        <authorList>
            <person name="Sun C."/>
        </authorList>
    </citation>
    <scope>NUCLEOTIDE SEQUENCE [LARGE SCALE GENOMIC DNA]</scope>
    <source>
        <strain evidence="4 6">72</strain>
    </source>
</reference>
<evidence type="ECO:0000313" key="4">
    <source>
        <dbReference type="EMBL" id="TXJ91448.1"/>
    </source>
</evidence>
<dbReference type="CDD" id="cd00293">
    <property type="entry name" value="USP-like"/>
    <property type="match status" value="1"/>
</dbReference>
<dbReference type="EMBL" id="VNWK01000035">
    <property type="protein sequence ID" value="TXJ91448.1"/>
    <property type="molecule type" value="Genomic_DNA"/>
</dbReference>
<protein>
    <submittedName>
        <fullName evidence="3">Universal stress protein</fullName>
    </submittedName>
</protein>
<dbReference type="InterPro" id="IPR006015">
    <property type="entry name" value="Universal_stress_UspA"/>
</dbReference>
<comment type="caution">
    <text evidence="3">The sequence shown here is derived from an EMBL/GenBank/DDBJ whole genome shotgun (WGS) entry which is preliminary data.</text>
</comment>
<dbReference type="PANTHER" id="PTHR46268:SF6">
    <property type="entry name" value="UNIVERSAL STRESS PROTEIN UP12"/>
    <property type="match status" value="1"/>
</dbReference>
<proteinExistence type="inferred from homology"/>
<evidence type="ECO:0000259" key="2">
    <source>
        <dbReference type="Pfam" id="PF00582"/>
    </source>
</evidence>
<organism evidence="3 5">
    <name type="scientific">Flagellimonas pelagia</name>
    <dbReference type="NCBI Taxonomy" id="2306998"/>
    <lineage>
        <taxon>Bacteria</taxon>
        <taxon>Pseudomonadati</taxon>
        <taxon>Bacteroidota</taxon>
        <taxon>Flavobacteriia</taxon>
        <taxon>Flavobacteriales</taxon>
        <taxon>Flavobacteriaceae</taxon>
        <taxon>Flagellimonas</taxon>
    </lineage>
</organism>
<evidence type="ECO:0000313" key="3">
    <source>
        <dbReference type="EMBL" id="RIV42418.1"/>
    </source>
</evidence>
<dbReference type="EMBL" id="QXFI01000035">
    <property type="protein sequence ID" value="RIV42418.1"/>
    <property type="molecule type" value="Genomic_DNA"/>
</dbReference>
<name>A0A3A1ND87_9FLAO</name>
<feature type="domain" description="UspA" evidence="2">
    <location>
        <begin position="5"/>
        <end position="127"/>
    </location>
</feature>
<feature type="domain" description="UspA" evidence="2">
    <location>
        <begin position="149"/>
        <end position="260"/>
    </location>
</feature>
<comment type="similarity">
    <text evidence="1">Belongs to the universal stress protein A family.</text>
</comment>